<name>A0ABR3UZH8_9PEZI</name>
<accession>A0ABR3UZH8</accession>
<evidence type="ECO:0000259" key="3">
    <source>
        <dbReference type="Pfam" id="PF12157"/>
    </source>
</evidence>
<sequence length="186" mass="21014">MNDNSTAVLLEYCEEIPTVLSNFGMGSKIINYYRRSKGSEGRPEKRDLGEACILQPEDRSPFALFGQVRPGEVVPTLYNHMYRAPVFKHAPRPTDFLVGRTTTGAGGSAWYLRAIDHLYVVGQTLPSLEVPGPHSRKVTNIAKNRLKMVSYRLLRKSDHVTLHDITRHVADSNERPRTGPCPRTRR</sequence>
<keyword evidence="2" id="KW-0539">Nucleus</keyword>
<dbReference type="PANTHER" id="PTHR13900">
    <property type="entry name" value="TRANSCRIPTION INITIATION FACTOR TFIID"/>
    <property type="match status" value="1"/>
</dbReference>
<feature type="domain" description="Transcription initiation factor TFIID subunit 1 histone acetyltransferase" evidence="3">
    <location>
        <begin position="1"/>
        <end position="174"/>
    </location>
</feature>
<evidence type="ECO:0000256" key="1">
    <source>
        <dbReference type="ARBA" id="ARBA00004123"/>
    </source>
</evidence>
<evidence type="ECO:0000256" key="2">
    <source>
        <dbReference type="ARBA" id="ARBA00023242"/>
    </source>
</evidence>
<dbReference type="Proteomes" id="UP001586593">
    <property type="component" value="Unassembled WGS sequence"/>
</dbReference>
<protein>
    <recommendedName>
        <fullName evidence="3">Transcription initiation factor TFIID subunit 1 histone acetyltransferase domain-containing protein</fullName>
    </recommendedName>
</protein>
<comment type="caution">
    <text evidence="4">The sequence shown here is derived from an EMBL/GenBank/DDBJ whole genome shotgun (WGS) entry which is preliminary data.</text>
</comment>
<evidence type="ECO:0000313" key="4">
    <source>
        <dbReference type="EMBL" id="KAL1835028.1"/>
    </source>
</evidence>
<reference evidence="4 5" key="1">
    <citation type="journal article" date="2024" name="Commun. Biol.">
        <title>Comparative genomic analysis of thermophilic fungi reveals convergent evolutionary adaptations and gene losses.</title>
        <authorList>
            <person name="Steindorff A.S."/>
            <person name="Aguilar-Pontes M.V."/>
            <person name="Robinson A.J."/>
            <person name="Andreopoulos B."/>
            <person name="LaButti K."/>
            <person name="Kuo A."/>
            <person name="Mondo S."/>
            <person name="Riley R."/>
            <person name="Otillar R."/>
            <person name="Haridas S."/>
            <person name="Lipzen A."/>
            <person name="Grimwood J."/>
            <person name="Schmutz J."/>
            <person name="Clum A."/>
            <person name="Reid I.D."/>
            <person name="Moisan M.C."/>
            <person name="Butler G."/>
            <person name="Nguyen T.T.M."/>
            <person name="Dewar K."/>
            <person name="Conant G."/>
            <person name="Drula E."/>
            <person name="Henrissat B."/>
            <person name="Hansel C."/>
            <person name="Singer S."/>
            <person name="Hutchinson M.I."/>
            <person name="de Vries R.P."/>
            <person name="Natvig D.O."/>
            <person name="Powell A.J."/>
            <person name="Tsang A."/>
            <person name="Grigoriev I.V."/>
        </authorList>
    </citation>
    <scope>NUCLEOTIDE SEQUENCE [LARGE SCALE GENOMIC DNA]</scope>
    <source>
        <strain evidence="4 5">ATCC 24622</strain>
    </source>
</reference>
<dbReference type="InterPro" id="IPR040240">
    <property type="entry name" value="TAF1"/>
</dbReference>
<gene>
    <name evidence="4" type="ORF">VTK73DRAFT_6441</name>
</gene>
<evidence type="ECO:0000313" key="5">
    <source>
        <dbReference type="Proteomes" id="UP001586593"/>
    </source>
</evidence>
<comment type="subcellular location">
    <subcellularLocation>
        <location evidence="1">Nucleus</location>
    </subcellularLocation>
</comment>
<organism evidence="4 5">
    <name type="scientific">Phialemonium thermophilum</name>
    <dbReference type="NCBI Taxonomy" id="223376"/>
    <lineage>
        <taxon>Eukaryota</taxon>
        <taxon>Fungi</taxon>
        <taxon>Dikarya</taxon>
        <taxon>Ascomycota</taxon>
        <taxon>Pezizomycotina</taxon>
        <taxon>Sordariomycetes</taxon>
        <taxon>Sordariomycetidae</taxon>
        <taxon>Cephalothecales</taxon>
        <taxon>Cephalothecaceae</taxon>
        <taxon>Phialemonium</taxon>
    </lineage>
</organism>
<dbReference type="PANTHER" id="PTHR13900:SF0">
    <property type="entry name" value="TRANSCRIPTION INITIATION FACTOR TFIID SUBUNIT 1"/>
    <property type="match status" value="1"/>
</dbReference>
<keyword evidence="5" id="KW-1185">Reference proteome</keyword>
<dbReference type="EMBL" id="JAZHXJ010003624">
    <property type="protein sequence ID" value="KAL1835028.1"/>
    <property type="molecule type" value="Genomic_DNA"/>
</dbReference>
<dbReference type="Pfam" id="PF12157">
    <property type="entry name" value="DUF3591"/>
    <property type="match status" value="1"/>
</dbReference>
<proteinExistence type="predicted"/>
<dbReference type="InterPro" id="IPR022591">
    <property type="entry name" value="TAF1_HAT_dom"/>
</dbReference>